<keyword evidence="3 5" id="KW-0442">Lipid degradation</keyword>
<dbReference type="Gene3D" id="3.40.50.1820">
    <property type="entry name" value="alpha/beta hydrolase"/>
    <property type="match status" value="1"/>
</dbReference>
<name>A0AAD5P5H4_ACENE</name>
<dbReference type="InterPro" id="IPR002921">
    <property type="entry name" value="Fungal_lipase-type"/>
</dbReference>
<evidence type="ECO:0000313" key="7">
    <source>
        <dbReference type="EMBL" id="KAI9198574.1"/>
    </source>
</evidence>
<dbReference type="InterPro" id="IPR033556">
    <property type="entry name" value="PLA"/>
</dbReference>
<dbReference type="Pfam" id="PF01764">
    <property type="entry name" value="Lipase_3"/>
    <property type="match status" value="1"/>
</dbReference>
<evidence type="ECO:0000256" key="1">
    <source>
        <dbReference type="ARBA" id="ARBA00010701"/>
    </source>
</evidence>
<keyword evidence="8" id="KW-1185">Reference proteome</keyword>
<evidence type="ECO:0000256" key="2">
    <source>
        <dbReference type="ARBA" id="ARBA00022801"/>
    </source>
</evidence>
<evidence type="ECO:0000256" key="3">
    <source>
        <dbReference type="ARBA" id="ARBA00022963"/>
    </source>
</evidence>
<keyword evidence="4 5" id="KW-0443">Lipid metabolism</keyword>
<feature type="domain" description="Fungal lipase-type" evidence="6">
    <location>
        <begin position="1"/>
        <end position="41"/>
    </location>
</feature>
<proteinExistence type="inferred from homology"/>
<comment type="caution">
    <text evidence="7">The sequence shown here is derived from an EMBL/GenBank/DDBJ whole genome shotgun (WGS) entry which is preliminary data.</text>
</comment>
<dbReference type="PANTHER" id="PTHR31828">
    <property type="entry name" value="PHOSPHOLIPASE A1-IIGAMMA"/>
    <property type="match status" value="1"/>
</dbReference>
<protein>
    <recommendedName>
        <fullName evidence="5">Phospholipase A1</fullName>
        <ecNumber evidence="5">3.1.1.-</ecNumber>
    </recommendedName>
</protein>
<dbReference type="GO" id="GO:0008970">
    <property type="term" value="F:phospholipase A1 activity"/>
    <property type="evidence" value="ECO:0007669"/>
    <property type="project" value="UniProtKB-UniRule"/>
</dbReference>
<comment type="similarity">
    <text evidence="1 5">Belongs to the AB hydrolase superfamily. Lipase family.</text>
</comment>
<sequence length="129" mass="14999">MTFARPRVGNEGFKKAVPRVKDLHVLRIKNLLDIVTYLPPDFWPFSYADVGQELVIDTNKSPDLLPPMSFGHLRSTRHRNLHAWSGWYTRAIWEIRTGNQPLQISGQQMPKCFRPKKHSKCTRGMVDQE</sequence>
<evidence type="ECO:0000313" key="8">
    <source>
        <dbReference type="Proteomes" id="UP001064489"/>
    </source>
</evidence>
<dbReference type="EMBL" id="JAJSOW010000002">
    <property type="protein sequence ID" value="KAI9198574.1"/>
    <property type="molecule type" value="Genomic_DNA"/>
</dbReference>
<reference evidence="7 8" key="1">
    <citation type="journal article" date="2022" name="Plant J.">
        <title>Strategies of tolerance reflected in two North American maple genomes.</title>
        <authorList>
            <person name="McEvoy S.L."/>
            <person name="Sezen U.U."/>
            <person name="Trouern-Trend A."/>
            <person name="McMahon S.M."/>
            <person name="Schaberg P.G."/>
            <person name="Yang J."/>
            <person name="Wegrzyn J.L."/>
            <person name="Swenson N.G."/>
        </authorList>
    </citation>
    <scope>NUCLEOTIDE SEQUENCE [LARGE SCALE GENOMIC DNA]</scope>
    <source>
        <strain evidence="7">91603</strain>
    </source>
</reference>
<gene>
    <name evidence="7" type="ORF">LWI28_018403</name>
</gene>
<comment type="function">
    <text evidence="5">Acylhydrolase that catalyzes the hydrolysis of phospholipids at the sn-1 position.</text>
</comment>
<evidence type="ECO:0000256" key="4">
    <source>
        <dbReference type="ARBA" id="ARBA00023098"/>
    </source>
</evidence>
<dbReference type="EC" id="3.1.1.-" evidence="5"/>
<evidence type="ECO:0000256" key="5">
    <source>
        <dbReference type="RuleBase" id="RU367093"/>
    </source>
</evidence>
<dbReference type="Proteomes" id="UP001064489">
    <property type="component" value="Chromosome 13"/>
</dbReference>
<dbReference type="AlphaFoldDB" id="A0AAD5P5H4"/>
<dbReference type="SUPFAM" id="SSF53474">
    <property type="entry name" value="alpha/beta-Hydrolases"/>
    <property type="match status" value="1"/>
</dbReference>
<accession>A0AAD5P5H4</accession>
<organism evidence="7 8">
    <name type="scientific">Acer negundo</name>
    <name type="common">Box elder</name>
    <dbReference type="NCBI Taxonomy" id="4023"/>
    <lineage>
        <taxon>Eukaryota</taxon>
        <taxon>Viridiplantae</taxon>
        <taxon>Streptophyta</taxon>
        <taxon>Embryophyta</taxon>
        <taxon>Tracheophyta</taxon>
        <taxon>Spermatophyta</taxon>
        <taxon>Magnoliopsida</taxon>
        <taxon>eudicotyledons</taxon>
        <taxon>Gunneridae</taxon>
        <taxon>Pentapetalae</taxon>
        <taxon>rosids</taxon>
        <taxon>malvids</taxon>
        <taxon>Sapindales</taxon>
        <taxon>Sapindaceae</taxon>
        <taxon>Hippocastanoideae</taxon>
        <taxon>Acereae</taxon>
        <taxon>Acer</taxon>
    </lineage>
</organism>
<dbReference type="GO" id="GO:0016042">
    <property type="term" value="P:lipid catabolic process"/>
    <property type="evidence" value="ECO:0007669"/>
    <property type="project" value="UniProtKB-UniRule"/>
</dbReference>
<keyword evidence="2 5" id="KW-0378">Hydrolase</keyword>
<dbReference type="InterPro" id="IPR029058">
    <property type="entry name" value="AB_hydrolase_fold"/>
</dbReference>
<dbReference type="PANTHER" id="PTHR31828:SF1">
    <property type="entry name" value="PHOSPHOLIPASE A1-IIGAMMA"/>
    <property type="match status" value="1"/>
</dbReference>
<evidence type="ECO:0000259" key="6">
    <source>
        <dbReference type="Pfam" id="PF01764"/>
    </source>
</evidence>